<comment type="caution">
    <text evidence="2">The sequence shown here is derived from an EMBL/GenBank/DDBJ whole genome shotgun (WGS) entry which is preliminary data.</text>
</comment>
<proteinExistence type="predicted"/>
<reference evidence="2 3" key="1">
    <citation type="submission" date="2015-10" db="EMBL/GenBank/DDBJ databases">
        <title>Metagenome-Assembled Genomes uncover a global brackish microbiome.</title>
        <authorList>
            <person name="Hugerth L.W."/>
            <person name="Larsson J."/>
            <person name="Alneberg J."/>
            <person name="Lindh M.V."/>
            <person name="Legrand C."/>
            <person name="Pinhassi J."/>
            <person name="Andersson A.F."/>
        </authorList>
    </citation>
    <scope>NUCLEOTIDE SEQUENCE [LARGE SCALE GENOMIC DNA]</scope>
    <source>
        <strain evidence="2">BACL2 MAG-120802-bin41</strain>
    </source>
</reference>
<accession>A0A0R2P569</accession>
<dbReference type="AlphaFoldDB" id="A0A0R2P569"/>
<name>A0A0R2P569_9ACTN</name>
<evidence type="ECO:0000313" key="2">
    <source>
        <dbReference type="EMBL" id="KRO31085.1"/>
    </source>
</evidence>
<protein>
    <submittedName>
        <fullName evidence="2">Serine/threonine protein phosphatase</fullName>
    </submittedName>
</protein>
<feature type="domain" description="PPM-type phosphatase" evidence="1">
    <location>
        <begin position="9"/>
        <end position="243"/>
    </location>
</feature>
<organism evidence="2 3">
    <name type="scientific">Actinobacteria bacterium BACL2 MAG-120802-bin41</name>
    <dbReference type="NCBI Taxonomy" id="1655568"/>
    <lineage>
        <taxon>Bacteria</taxon>
        <taxon>Bacillati</taxon>
        <taxon>Actinomycetota</taxon>
        <taxon>Actinomycetes</taxon>
        <taxon>Actinomycetes incertae sedis</taxon>
        <taxon>ac1 cluster</taxon>
    </lineage>
</organism>
<gene>
    <name evidence="2" type="ORF">ABR60_06295</name>
</gene>
<dbReference type="CDD" id="cd00143">
    <property type="entry name" value="PP2Cc"/>
    <property type="match status" value="1"/>
</dbReference>
<dbReference type="InterPro" id="IPR001932">
    <property type="entry name" value="PPM-type_phosphatase-like_dom"/>
</dbReference>
<dbReference type="InterPro" id="IPR036457">
    <property type="entry name" value="PPM-type-like_dom_sf"/>
</dbReference>
<dbReference type="Pfam" id="PF13672">
    <property type="entry name" value="PP2C_2"/>
    <property type="match status" value="1"/>
</dbReference>
<dbReference type="PROSITE" id="PS51746">
    <property type="entry name" value="PPM_2"/>
    <property type="match status" value="1"/>
</dbReference>
<dbReference type="EMBL" id="LIAS01000024">
    <property type="protein sequence ID" value="KRO31085.1"/>
    <property type="molecule type" value="Genomic_DNA"/>
</dbReference>
<dbReference type="GO" id="GO:0004722">
    <property type="term" value="F:protein serine/threonine phosphatase activity"/>
    <property type="evidence" value="ECO:0007669"/>
    <property type="project" value="InterPro"/>
</dbReference>
<dbReference type="Proteomes" id="UP000053941">
    <property type="component" value="Unassembled WGS sequence"/>
</dbReference>
<dbReference type="SMART" id="SM00332">
    <property type="entry name" value="PP2Cc"/>
    <property type="match status" value="1"/>
</dbReference>
<dbReference type="SUPFAM" id="SSF81606">
    <property type="entry name" value="PP2C-like"/>
    <property type="match status" value="1"/>
</dbReference>
<dbReference type="Gene3D" id="3.60.40.10">
    <property type="entry name" value="PPM-type phosphatase domain"/>
    <property type="match status" value="1"/>
</dbReference>
<evidence type="ECO:0000313" key="3">
    <source>
        <dbReference type="Proteomes" id="UP000053941"/>
    </source>
</evidence>
<evidence type="ECO:0000259" key="1">
    <source>
        <dbReference type="PROSITE" id="PS51746"/>
    </source>
</evidence>
<dbReference type="InterPro" id="IPR015655">
    <property type="entry name" value="PP2C"/>
</dbReference>
<sequence length="259" mass="27752">MAAKLNFSDIAWRSEVGLHRQGNEDSALVSQSLLAVADGMGGYVGGEIASKTVIEKLIQLLPTLENPELDNESREDLLSSSIESMDAAIAEIGAARPELVGMGTTLTSIALFDSNLLLLHLGDSRAYRLRGKKIEQLSHDHTVVQELIDQGRLSPDEIADHPQRSFLTQALMGKENLSPILLAYPVLKGDRYLLCSDGLTAVLDEAQIAKAMQQDLTSAVNSLIDLTYKAGAPDNVTVIVAEVGESKANIKTQGFGAAL</sequence>
<dbReference type="SMART" id="SM00331">
    <property type="entry name" value="PP2C_SIG"/>
    <property type="match status" value="1"/>
</dbReference>
<dbReference type="PANTHER" id="PTHR47992">
    <property type="entry name" value="PROTEIN PHOSPHATASE"/>
    <property type="match status" value="1"/>
</dbReference>